<gene>
    <name evidence="2" type="ORF">Sjap_000141</name>
</gene>
<name>A0AAP0KHH4_9MAGN</name>
<dbReference type="AlphaFoldDB" id="A0AAP0KHH4"/>
<accession>A0AAP0KHH4</accession>
<dbReference type="InterPro" id="IPR022740">
    <property type="entry name" value="Polyphenol_oxidase_C"/>
</dbReference>
<dbReference type="Pfam" id="PF12143">
    <property type="entry name" value="PPO1_KFDV"/>
    <property type="match status" value="1"/>
</dbReference>
<dbReference type="PANTHER" id="PTHR36608:SF1">
    <property type="entry name" value="POLYPHENOL OXIDASE C, CHLOROPLASTIC-LIKE"/>
    <property type="match status" value="1"/>
</dbReference>
<keyword evidence="3" id="KW-1185">Reference proteome</keyword>
<dbReference type="Proteomes" id="UP001417504">
    <property type="component" value="Unassembled WGS sequence"/>
</dbReference>
<dbReference type="EMBL" id="JBBNAE010000001">
    <property type="protein sequence ID" value="KAK9152661.1"/>
    <property type="molecule type" value="Genomic_DNA"/>
</dbReference>
<evidence type="ECO:0000259" key="1">
    <source>
        <dbReference type="Pfam" id="PF12143"/>
    </source>
</evidence>
<reference evidence="2 3" key="1">
    <citation type="submission" date="2024-01" db="EMBL/GenBank/DDBJ databases">
        <title>Genome assemblies of Stephania.</title>
        <authorList>
            <person name="Yang L."/>
        </authorList>
    </citation>
    <scope>NUCLEOTIDE SEQUENCE [LARGE SCALE GENOMIC DNA]</scope>
    <source>
        <strain evidence="2">QJT</strain>
        <tissue evidence="2">Leaf</tissue>
    </source>
</reference>
<proteinExistence type="predicted"/>
<dbReference type="GO" id="GO:0004097">
    <property type="term" value="F:catechol oxidase activity"/>
    <property type="evidence" value="ECO:0007669"/>
    <property type="project" value="InterPro"/>
</dbReference>
<dbReference type="PANTHER" id="PTHR36608">
    <property type="entry name" value="POLYPHENOL OXIDASE C, CHLOROPLASTIC-LIKE"/>
    <property type="match status" value="1"/>
</dbReference>
<comment type="caution">
    <text evidence="2">The sequence shown here is derived from an EMBL/GenBank/DDBJ whole genome shotgun (WGS) entry which is preliminary data.</text>
</comment>
<sequence length="227" mass="24490">MSLSPLPSLHCLSSSTHQNSLLTISKFKPKSIIPNGATLLCKLNSNKPQFDEGEHQFVTRRRTALFGLSVLIAGSSATLSSPGLMASSSALTEPGPWPRPLDSVIRVLVPRPPRPQNRGDAEEDVEILVVDGVEVRNNKAVKFDVYIDKPHGDGIKSTNSSHLGVLAGSLVDLARLKDGRKLRLNLCLDWVLEEIEAVESPVLLVSLVPRMGSDITIGGVDIEYIAA</sequence>
<evidence type="ECO:0000313" key="2">
    <source>
        <dbReference type="EMBL" id="KAK9152661.1"/>
    </source>
</evidence>
<organism evidence="2 3">
    <name type="scientific">Stephania japonica</name>
    <dbReference type="NCBI Taxonomy" id="461633"/>
    <lineage>
        <taxon>Eukaryota</taxon>
        <taxon>Viridiplantae</taxon>
        <taxon>Streptophyta</taxon>
        <taxon>Embryophyta</taxon>
        <taxon>Tracheophyta</taxon>
        <taxon>Spermatophyta</taxon>
        <taxon>Magnoliopsida</taxon>
        <taxon>Ranunculales</taxon>
        <taxon>Menispermaceae</taxon>
        <taxon>Menispermoideae</taxon>
        <taxon>Cissampelideae</taxon>
        <taxon>Stephania</taxon>
    </lineage>
</organism>
<feature type="domain" description="Polyphenol oxidase C-terminal" evidence="1">
    <location>
        <begin position="98"/>
        <end position="224"/>
    </location>
</feature>
<evidence type="ECO:0000313" key="3">
    <source>
        <dbReference type="Proteomes" id="UP001417504"/>
    </source>
</evidence>
<protein>
    <recommendedName>
        <fullName evidence="1">Polyphenol oxidase C-terminal domain-containing protein</fullName>
    </recommendedName>
</protein>